<reference evidence="2 3" key="1">
    <citation type="submission" date="2017-04" db="EMBL/GenBank/DDBJ databases">
        <title>Draft genome sequence of Tuber borchii Vittad., a whitish edible truffle.</title>
        <authorList>
            <consortium name="DOE Joint Genome Institute"/>
            <person name="Murat C."/>
            <person name="Kuo A."/>
            <person name="Barry K.W."/>
            <person name="Clum A."/>
            <person name="Dockter R.B."/>
            <person name="Fauchery L."/>
            <person name="Iotti M."/>
            <person name="Kohler A."/>
            <person name="Labutti K."/>
            <person name="Lindquist E.A."/>
            <person name="Lipzen A."/>
            <person name="Ohm R.A."/>
            <person name="Wang M."/>
            <person name="Grigoriev I.V."/>
            <person name="Zambonelli A."/>
            <person name="Martin F.M."/>
        </authorList>
    </citation>
    <scope>NUCLEOTIDE SEQUENCE [LARGE SCALE GENOMIC DNA]</scope>
    <source>
        <strain evidence="2 3">Tbo3840</strain>
    </source>
</reference>
<keyword evidence="3" id="KW-1185">Reference proteome</keyword>
<organism evidence="2 3">
    <name type="scientific">Tuber borchii</name>
    <name type="common">White truffle</name>
    <dbReference type="NCBI Taxonomy" id="42251"/>
    <lineage>
        <taxon>Eukaryota</taxon>
        <taxon>Fungi</taxon>
        <taxon>Dikarya</taxon>
        <taxon>Ascomycota</taxon>
        <taxon>Pezizomycotina</taxon>
        <taxon>Pezizomycetes</taxon>
        <taxon>Pezizales</taxon>
        <taxon>Tuberaceae</taxon>
        <taxon>Tuber</taxon>
    </lineage>
</organism>
<name>A0A2T7A0Z1_TUBBO</name>
<proteinExistence type="predicted"/>
<dbReference type="Proteomes" id="UP000244722">
    <property type="component" value="Unassembled WGS sequence"/>
</dbReference>
<protein>
    <submittedName>
        <fullName evidence="2">Uncharacterized protein</fullName>
    </submittedName>
</protein>
<feature type="chain" id="PRO_5015476172" evidence="1">
    <location>
        <begin position="19"/>
        <end position="79"/>
    </location>
</feature>
<evidence type="ECO:0000313" key="2">
    <source>
        <dbReference type="EMBL" id="PUU81398.1"/>
    </source>
</evidence>
<comment type="caution">
    <text evidence="2">The sequence shown here is derived from an EMBL/GenBank/DDBJ whole genome shotgun (WGS) entry which is preliminary data.</text>
</comment>
<gene>
    <name evidence="2" type="ORF">B9Z19DRAFT_1077156</name>
</gene>
<evidence type="ECO:0000313" key="3">
    <source>
        <dbReference type="Proteomes" id="UP000244722"/>
    </source>
</evidence>
<dbReference type="EMBL" id="NESQ01000045">
    <property type="protein sequence ID" value="PUU81398.1"/>
    <property type="molecule type" value="Genomic_DNA"/>
</dbReference>
<dbReference type="AlphaFoldDB" id="A0A2T7A0Z1"/>
<feature type="non-terminal residue" evidence="2">
    <location>
        <position position="1"/>
    </location>
</feature>
<feature type="signal peptide" evidence="1">
    <location>
        <begin position="1"/>
        <end position="18"/>
    </location>
</feature>
<accession>A0A2T7A0Z1</accession>
<evidence type="ECO:0000256" key="1">
    <source>
        <dbReference type="SAM" id="SignalP"/>
    </source>
</evidence>
<keyword evidence="1" id="KW-0732">Signal</keyword>
<sequence length="79" mass="9226">VCLIYLSIILVYIQCSSCRVVWYHKNWTGILVDWTLCWTWSWRREVSSSVIGLGVNFLLFVSAEVKDGGRGFLDDWHEV</sequence>